<dbReference type="CDD" id="cd13190">
    <property type="entry name" value="FERM_C_FAK1"/>
    <property type="match status" value="1"/>
</dbReference>
<keyword evidence="30" id="KW-1185">Reference proteome</keyword>
<dbReference type="InterPro" id="IPR000299">
    <property type="entry name" value="FERM_domain"/>
</dbReference>
<keyword evidence="9" id="KW-0597">Phosphoprotein</keyword>
<evidence type="ECO:0000256" key="14">
    <source>
        <dbReference type="ARBA" id="ARBA00022949"/>
    </source>
</evidence>
<dbReference type="FunFam" id="3.10.20.90:FF:000021">
    <property type="entry name" value="focal adhesion kinase 1 isoform X1"/>
    <property type="match status" value="1"/>
</dbReference>
<proteinExistence type="predicted"/>
<evidence type="ECO:0000313" key="29">
    <source>
        <dbReference type="Ensembl" id="ENSECAP00000062572.1"/>
    </source>
</evidence>
<protein>
    <recommendedName>
        <fullName evidence="19">Focal adhesion kinase 1</fullName>
        <ecNumber evidence="5">2.7.10.2</ecNumber>
    </recommendedName>
    <alternativeName>
        <fullName evidence="23">Focal adhesion kinase-related nonkinase</fullName>
    </alternativeName>
    <alternativeName>
        <fullName evidence="20">Protein-tyrosine kinase 2</fullName>
    </alternativeName>
    <alternativeName>
        <fullName evidence="24">p125FAK</fullName>
    </alternativeName>
    <alternativeName>
        <fullName evidence="21">pp125FAK</fullName>
    </alternativeName>
</protein>
<evidence type="ECO:0000256" key="10">
    <source>
        <dbReference type="ARBA" id="ARBA00022679"/>
    </source>
</evidence>
<keyword evidence="12" id="KW-0418">Kinase</keyword>
<name>A0A9L0RL67_HORSE</name>
<dbReference type="GO" id="GO:0005886">
    <property type="term" value="C:plasma membrane"/>
    <property type="evidence" value="ECO:0007669"/>
    <property type="project" value="UniProtKB-SubCell"/>
</dbReference>
<dbReference type="InterPro" id="IPR035963">
    <property type="entry name" value="FERM_2"/>
</dbReference>
<keyword evidence="17" id="KW-0206">Cytoskeleton</keyword>
<gene>
    <name evidence="29" type="primary">PTK2</name>
</gene>
<dbReference type="Ensembl" id="ENSECAT00000111246.1">
    <property type="protein sequence ID" value="ENSECAP00000062572.1"/>
    <property type="gene ID" value="ENSECAG00000014150.4"/>
</dbReference>
<dbReference type="PROSITE" id="PS50057">
    <property type="entry name" value="FERM_3"/>
    <property type="match status" value="1"/>
</dbReference>
<dbReference type="GeneTree" id="ENSGT00940000155113"/>
<feature type="compositionally biased region" description="Pro residues" evidence="26">
    <location>
        <begin position="898"/>
        <end position="909"/>
    </location>
</feature>
<evidence type="ECO:0000256" key="8">
    <source>
        <dbReference type="ARBA" id="ARBA00022490"/>
    </source>
</evidence>
<dbReference type="SUPFAM" id="SSF54236">
    <property type="entry name" value="Ubiquitin-like"/>
    <property type="match status" value="1"/>
</dbReference>
<evidence type="ECO:0000256" key="13">
    <source>
        <dbReference type="ARBA" id="ARBA00022840"/>
    </source>
</evidence>
<dbReference type="Gene3D" id="1.20.80.10">
    <property type="match status" value="1"/>
</dbReference>
<dbReference type="Gene3D" id="2.30.29.30">
    <property type="entry name" value="Pleckstrin-homology domain (PH domain)/Phosphotyrosine-binding domain (PTB)"/>
    <property type="match status" value="1"/>
</dbReference>
<keyword evidence="10" id="KW-0808">Transferase</keyword>
<dbReference type="GO" id="GO:0008284">
    <property type="term" value="P:positive regulation of cell population proliferation"/>
    <property type="evidence" value="ECO:0007669"/>
    <property type="project" value="UniProtKB-ARBA"/>
</dbReference>
<evidence type="ECO:0000256" key="21">
    <source>
        <dbReference type="ARBA" id="ARBA00043012"/>
    </source>
</evidence>
<keyword evidence="16" id="KW-0829">Tyrosine-protein kinase</keyword>
<keyword evidence="13 25" id="KW-0067">ATP-binding</keyword>
<dbReference type="PROSITE" id="PS00109">
    <property type="entry name" value="PROTEIN_KINASE_TYR"/>
    <property type="match status" value="1"/>
</dbReference>
<dbReference type="Gene3D" id="3.10.20.90">
    <property type="entry name" value="Phosphatidylinositol 3-kinase Catalytic Subunit, Chain A, domain 1"/>
    <property type="match status" value="1"/>
</dbReference>
<keyword evidence="8" id="KW-0963">Cytoplasm</keyword>
<dbReference type="SMART" id="SM00219">
    <property type="entry name" value="TyrKc"/>
    <property type="match status" value="1"/>
</dbReference>
<dbReference type="PRINTS" id="PR00109">
    <property type="entry name" value="TYRKINASE"/>
</dbReference>
<dbReference type="SMART" id="SM00295">
    <property type="entry name" value="B41"/>
    <property type="match status" value="1"/>
</dbReference>
<dbReference type="InterPro" id="IPR008266">
    <property type="entry name" value="Tyr_kinase_AS"/>
</dbReference>
<dbReference type="AlphaFoldDB" id="A0A9L0RL67"/>
<dbReference type="Pfam" id="PF21477">
    <property type="entry name" value="FERM_C_FAK1"/>
    <property type="match status" value="1"/>
</dbReference>
<evidence type="ECO:0000256" key="4">
    <source>
        <dbReference type="ARBA" id="ARBA00004544"/>
    </source>
</evidence>
<dbReference type="Gene3D" id="1.10.510.10">
    <property type="entry name" value="Transferase(Phosphotransferase) domain 1"/>
    <property type="match status" value="1"/>
</dbReference>
<dbReference type="InterPro" id="IPR011993">
    <property type="entry name" value="PH-like_dom_sf"/>
</dbReference>
<dbReference type="FunFam" id="3.30.200.20:FF:000047">
    <property type="entry name" value="focal adhesion kinase 1 isoform X2"/>
    <property type="match status" value="1"/>
</dbReference>
<dbReference type="SUPFAM" id="SSF68993">
    <property type="entry name" value="FAT domain of focal adhesion kinase"/>
    <property type="match status" value="1"/>
</dbReference>
<dbReference type="PANTHER" id="PTHR46221">
    <property type="entry name" value="FERM AND PDZ DOMAIN-CONTAINING PROTEIN FAMILY MEMBER"/>
    <property type="match status" value="1"/>
</dbReference>
<evidence type="ECO:0000256" key="18">
    <source>
        <dbReference type="ARBA" id="ARBA00023273"/>
    </source>
</evidence>
<dbReference type="CDD" id="cd05056">
    <property type="entry name" value="PTKc_FAK"/>
    <property type="match status" value="1"/>
</dbReference>
<dbReference type="InterPro" id="IPR049385">
    <property type="entry name" value="FAK1-like_FERM_C"/>
</dbReference>
<reference evidence="29 30" key="1">
    <citation type="journal article" date="2009" name="Science">
        <title>Genome sequence, comparative analysis, and population genetics of the domestic horse.</title>
        <authorList>
            <consortium name="Broad Institute Genome Sequencing Platform"/>
            <consortium name="Broad Institute Whole Genome Assembly Team"/>
            <person name="Wade C.M."/>
            <person name="Giulotto E."/>
            <person name="Sigurdsson S."/>
            <person name="Zoli M."/>
            <person name="Gnerre S."/>
            <person name="Imsland F."/>
            <person name="Lear T.L."/>
            <person name="Adelson D.L."/>
            <person name="Bailey E."/>
            <person name="Bellone R.R."/>
            <person name="Bloecker H."/>
            <person name="Distl O."/>
            <person name="Edgar R.C."/>
            <person name="Garber M."/>
            <person name="Leeb T."/>
            <person name="Mauceli E."/>
            <person name="MacLeod J.N."/>
            <person name="Penedo M.C.T."/>
            <person name="Raison J.M."/>
            <person name="Sharpe T."/>
            <person name="Vogel J."/>
            <person name="Andersson L."/>
            <person name="Antczak D.F."/>
            <person name="Biagi T."/>
            <person name="Binns M.M."/>
            <person name="Chowdhary B.P."/>
            <person name="Coleman S.J."/>
            <person name="Della Valle G."/>
            <person name="Fryc S."/>
            <person name="Guerin G."/>
            <person name="Hasegawa T."/>
            <person name="Hill E.W."/>
            <person name="Jurka J."/>
            <person name="Kiialainen A."/>
            <person name="Lindgren G."/>
            <person name="Liu J."/>
            <person name="Magnani E."/>
            <person name="Mickelson J.R."/>
            <person name="Murray J."/>
            <person name="Nergadze S.G."/>
            <person name="Onofrio R."/>
            <person name="Pedroni S."/>
            <person name="Piras M.F."/>
            <person name="Raudsepp T."/>
            <person name="Rocchi M."/>
            <person name="Roeed K.H."/>
            <person name="Ryder O.A."/>
            <person name="Searle S."/>
            <person name="Skow L."/>
            <person name="Swinburne J.E."/>
            <person name="Syvaenen A.C."/>
            <person name="Tozaki T."/>
            <person name="Valberg S.J."/>
            <person name="Vaudin M."/>
            <person name="White J.R."/>
            <person name="Zody M.C."/>
            <person name="Lander E.S."/>
            <person name="Lindblad-Toh K."/>
        </authorList>
    </citation>
    <scope>NUCLEOTIDE SEQUENCE [LARGE SCALE GENOMIC DNA]</scope>
    <source>
        <strain evidence="29 30">Thoroughbred</strain>
    </source>
</reference>
<dbReference type="GO" id="GO:0005938">
    <property type="term" value="C:cell cortex"/>
    <property type="evidence" value="ECO:0007669"/>
    <property type="project" value="UniProtKB-SubCell"/>
</dbReference>
<dbReference type="SUPFAM" id="SSF47031">
    <property type="entry name" value="Second domain of FERM"/>
    <property type="match status" value="1"/>
</dbReference>
<evidence type="ECO:0000256" key="16">
    <source>
        <dbReference type="ARBA" id="ARBA00023137"/>
    </source>
</evidence>
<dbReference type="FunFam" id="1.10.510.10:FF:000039">
    <property type="entry name" value="Focal adhesion kinase, isoform D"/>
    <property type="match status" value="1"/>
</dbReference>
<dbReference type="InterPro" id="IPR001245">
    <property type="entry name" value="Ser-Thr/Tyr_kinase_cat_dom"/>
</dbReference>
<evidence type="ECO:0000256" key="12">
    <source>
        <dbReference type="ARBA" id="ARBA00022777"/>
    </source>
</evidence>
<organism evidence="29 30">
    <name type="scientific">Equus caballus</name>
    <name type="common">Horse</name>
    <dbReference type="NCBI Taxonomy" id="9796"/>
    <lineage>
        <taxon>Eukaryota</taxon>
        <taxon>Metazoa</taxon>
        <taxon>Chordata</taxon>
        <taxon>Craniata</taxon>
        <taxon>Vertebrata</taxon>
        <taxon>Euteleostomi</taxon>
        <taxon>Mammalia</taxon>
        <taxon>Eutheria</taxon>
        <taxon>Laurasiatheria</taxon>
        <taxon>Perissodactyla</taxon>
        <taxon>Equidae</taxon>
        <taxon>Equus</taxon>
    </lineage>
</organism>
<evidence type="ECO:0000256" key="20">
    <source>
        <dbReference type="ARBA" id="ARBA00042078"/>
    </source>
</evidence>
<keyword evidence="7" id="KW-1003">Cell membrane</keyword>
<dbReference type="Pfam" id="PF03623">
    <property type="entry name" value="Focal_AT"/>
    <property type="match status" value="1"/>
</dbReference>
<dbReference type="SUPFAM" id="SSF50729">
    <property type="entry name" value="PH domain-like"/>
    <property type="match status" value="1"/>
</dbReference>
<sequence>MKQPKIGIDPKAQHQEWIKYDRYLASSKIMAAAYLDPNLNHTPNSSTKTHLGTGVERSPGAMERVLKVFHYFESNSEPTTWASIIRHGDATDVRGIIQKIVDSHKVKHVACYGFRLSHLRSEEVHWLHLDMGVSNVREKYELAHPPEEWKYELRIRYLPKGFLNQFTEDKPTLNFFYQQVKSDYMLEIADQVDQDIALKLGCLEIRRSYWEMRGNALEKKSNYEVLEKDVGLKRFFPRSLLDSVKAKTLRKLIQQTFRQFANLNREESILKFFEILSPVYRFDKECFKCALGSSWIISVELAIGPEEGISYLTDKGCNPTHLADFNQVQTIQYSNSEDKDRKGMLQLKIAGAPEPLTVTAPSLTIAENMADLIDGYCRLVNGATQSFIIRPQKEGERALPSIPKLANSERQGVRTHAVSVSETDDYAEIIDEEDTYTMPSTRDYEIQRERIELGRCIGEGQFGDVHQGVYLSPENPALAVAIKTCKNCTSDSVREKFLQEALTMRQFDHPHIVKLIGVITENPVWIIMELCTLGELRSFLQVRKYNLDLASLILYAYQLSTALAYLESKRFVHRDIAARNVLVSSNDCVKLGDFGLSRYMEDSTYYKASKGKLPIKWMAPESINFRRFTSASDVWMFGVCMWEILMHGVKPFQGVKNNDVIGRIENGERLPMPPNCPPTLYSLMTKCWAYDPSRRPRFTELKAQLSTILEEEKVQQEERMRMESRRQVTVSWDSGGSDEAPPKPSRPGYPSPRSSEGFYPSPQHMVQTNHYQVSGYPGSHGVTAVAGSIYPAQASLLDQTDSWNHRPQEISMWQPNVEDSAALDLRGIGQVLPAHLMEERLIRQQQEMEEDQRWLEKEERFLKPDVRLSRGSIDREDGSLQGPTGNQHIYQPVGKPDPAAPPKKPPRPGAPGHLGSLASLSSPGDSYNEGVKLQPQEISPPPTANLDRSNDRVYENVTGLVKAVIEMSSKIQPAPPEEYVPMVKEVGLALRTLLATVDETIPVLPASTHREIEMAQKLLNSDLGELINKMKLAQQYVMTSLQQEYKKQMLTAAHALAVDAKNLLDVIDQARLRMLGQTRPH</sequence>
<evidence type="ECO:0000256" key="1">
    <source>
        <dbReference type="ARBA" id="ARBA00004120"/>
    </source>
</evidence>
<dbReference type="Gene3D" id="3.30.200.20">
    <property type="entry name" value="Phosphorylase Kinase, domain 1"/>
    <property type="match status" value="1"/>
</dbReference>
<evidence type="ECO:0000256" key="24">
    <source>
        <dbReference type="ARBA" id="ARBA00076769"/>
    </source>
</evidence>
<dbReference type="InterPro" id="IPR036137">
    <property type="entry name" value="Focal_adhe_kin_target_dom_sf"/>
</dbReference>
<dbReference type="FunFam" id="2.30.29.30:FF:000058">
    <property type="entry name" value="focal adhesion kinase 1 isoform X1"/>
    <property type="match status" value="1"/>
</dbReference>
<dbReference type="InterPro" id="IPR011009">
    <property type="entry name" value="Kinase-like_dom_sf"/>
</dbReference>
<dbReference type="InterPro" id="IPR029071">
    <property type="entry name" value="Ubiquitin-like_domsf"/>
</dbReference>
<dbReference type="InterPro" id="IPR000719">
    <property type="entry name" value="Prot_kinase_dom"/>
</dbReference>
<dbReference type="Pfam" id="PF00373">
    <property type="entry name" value="FERM_M"/>
    <property type="match status" value="1"/>
</dbReference>
<dbReference type="Pfam" id="PF18038">
    <property type="entry name" value="FERM_N_2"/>
    <property type="match status" value="1"/>
</dbReference>
<comment type="subcellular location">
    <subcellularLocation>
        <location evidence="2">Cell junction</location>
        <location evidence="2">Focal adhesion</location>
    </subcellularLocation>
    <subcellularLocation>
        <location evidence="3">Cell membrane</location>
        <topology evidence="3">Peripheral membrane protein</topology>
        <orientation evidence="3">Cytoplasmic side</orientation>
    </subcellularLocation>
    <subcellularLocation>
        <location evidence="4">Cytoplasm</location>
        <location evidence="4">Cell cortex</location>
    </subcellularLocation>
    <subcellularLocation>
        <location evidence="1">Cytoplasm</location>
        <location evidence="1">Cytoskeleton</location>
        <location evidence="1">Cilium basal body</location>
    </subcellularLocation>
</comment>
<dbReference type="SUPFAM" id="SSF56112">
    <property type="entry name" value="Protein kinase-like (PK-like)"/>
    <property type="match status" value="1"/>
</dbReference>
<evidence type="ECO:0000256" key="19">
    <source>
        <dbReference type="ARBA" id="ARBA00039644"/>
    </source>
</evidence>
<dbReference type="EC" id="2.7.10.2" evidence="5"/>
<evidence type="ECO:0000256" key="15">
    <source>
        <dbReference type="ARBA" id="ARBA00023136"/>
    </source>
</evidence>
<dbReference type="GO" id="GO:0005925">
    <property type="term" value="C:focal adhesion"/>
    <property type="evidence" value="ECO:0007669"/>
    <property type="project" value="UniProtKB-SubCell"/>
</dbReference>
<dbReference type="InterPro" id="IPR019749">
    <property type="entry name" value="Band_41_domain"/>
</dbReference>
<evidence type="ECO:0000256" key="23">
    <source>
        <dbReference type="ARBA" id="ARBA00075904"/>
    </source>
</evidence>
<feature type="region of interest" description="Disordered" evidence="26">
    <location>
        <begin position="866"/>
        <end position="951"/>
    </location>
</feature>
<keyword evidence="6" id="KW-0217">Developmental protein</keyword>
<evidence type="ECO:0000256" key="17">
    <source>
        <dbReference type="ARBA" id="ARBA00023212"/>
    </source>
</evidence>
<dbReference type="Proteomes" id="UP000002281">
    <property type="component" value="Chromosome 9"/>
</dbReference>
<dbReference type="Pfam" id="PF07714">
    <property type="entry name" value="PK_Tyr_Ser-Thr"/>
    <property type="match status" value="1"/>
</dbReference>
<evidence type="ECO:0000256" key="6">
    <source>
        <dbReference type="ARBA" id="ARBA00022473"/>
    </source>
</evidence>
<feature type="domain" description="FERM" evidence="28">
    <location>
        <begin position="64"/>
        <end position="384"/>
    </location>
</feature>
<dbReference type="GO" id="GO:0051239">
    <property type="term" value="P:regulation of multicellular organismal process"/>
    <property type="evidence" value="ECO:0007669"/>
    <property type="project" value="UniProtKB-ARBA"/>
</dbReference>
<dbReference type="InterPro" id="IPR005189">
    <property type="entry name" value="Focal_adhesion_kin_target_dom"/>
</dbReference>
<dbReference type="Gene3D" id="1.20.120.330">
    <property type="entry name" value="Nucleotidyltransferases domain 2"/>
    <property type="match status" value="1"/>
</dbReference>
<evidence type="ECO:0000256" key="5">
    <source>
        <dbReference type="ARBA" id="ARBA00011903"/>
    </source>
</evidence>
<evidence type="ECO:0000256" key="7">
    <source>
        <dbReference type="ARBA" id="ARBA00022475"/>
    </source>
</evidence>
<evidence type="ECO:0000256" key="11">
    <source>
        <dbReference type="ARBA" id="ARBA00022741"/>
    </source>
</evidence>
<feature type="domain" description="Protein kinase" evidence="27">
    <location>
        <begin position="451"/>
        <end position="709"/>
    </location>
</feature>
<accession>A0A9L0RL67</accession>
<keyword evidence="15" id="KW-0472">Membrane</keyword>
<evidence type="ECO:0000259" key="28">
    <source>
        <dbReference type="PROSITE" id="PS50057"/>
    </source>
</evidence>
<feature type="compositionally biased region" description="Basic and acidic residues" evidence="26">
    <location>
        <begin position="866"/>
        <end position="878"/>
    </location>
</feature>
<dbReference type="PANTHER" id="PTHR46221:SF12">
    <property type="entry name" value="NON-SPECIFIC PROTEIN-TYROSINE KINASE"/>
    <property type="match status" value="1"/>
</dbReference>
<dbReference type="Gene3D" id="1.20.5.540">
    <property type="entry name" value="Single helix bin"/>
    <property type="match status" value="1"/>
</dbReference>
<comment type="catalytic activity">
    <reaction evidence="22">
        <text>L-tyrosyl-[protein] + ATP = O-phospho-L-tyrosyl-[protein] + ADP + H(+)</text>
        <dbReference type="Rhea" id="RHEA:10596"/>
        <dbReference type="Rhea" id="RHEA-COMP:10136"/>
        <dbReference type="Rhea" id="RHEA-COMP:20101"/>
        <dbReference type="ChEBI" id="CHEBI:15378"/>
        <dbReference type="ChEBI" id="CHEBI:30616"/>
        <dbReference type="ChEBI" id="CHEBI:46858"/>
        <dbReference type="ChEBI" id="CHEBI:61978"/>
        <dbReference type="ChEBI" id="CHEBI:456216"/>
        <dbReference type="EC" id="2.7.10.2"/>
    </reaction>
</comment>
<dbReference type="PROSITE" id="PS00107">
    <property type="entry name" value="PROTEIN_KINASE_ATP"/>
    <property type="match status" value="1"/>
</dbReference>
<dbReference type="InterPro" id="IPR020635">
    <property type="entry name" value="Tyr_kinase_cat_dom"/>
</dbReference>
<evidence type="ECO:0000256" key="3">
    <source>
        <dbReference type="ARBA" id="ARBA00004413"/>
    </source>
</evidence>
<keyword evidence="18" id="KW-0966">Cell projection</keyword>
<dbReference type="FunFam" id="1.20.120.330:FF:000001">
    <property type="entry name" value="focal adhesion kinase 1 isoform X1"/>
    <property type="match status" value="1"/>
</dbReference>
<evidence type="ECO:0000256" key="2">
    <source>
        <dbReference type="ARBA" id="ARBA00004246"/>
    </source>
</evidence>
<reference evidence="29" key="3">
    <citation type="submission" date="2025-09" db="UniProtKB">
        <authorList>
            <consortium name="Ensembl"/>
        </authorList>
    </citation>
    <scope>IDENTIFICATION</scope>
    <source>
        <strain evidence="29">Thoroughbred</strain>
    </source>
</reference>
<reference evidence="29" key="2">
    <citation type="submission" date="2025-08" db="UniProtKB">
        <authorList>
            <consortium name="Ensembl"/>
        </authorList>
    </citation>
    <scope>IDENTIFICATION</scope>
    <source>
        <strain evidence="29">Thoroughbred</strain>
    </source>
</reference>
<evidence type="ECO:0000313" key="30">
    <source>
        <dbReference type="Proteomes" id="UP000002281"/>
    </source>
</evidence>
<dbReference type="InterPro" id="IPR041784">
    <property type="entry name" value="FAK1/PYK2_FERM_C"/>
</dbReference>
<keyword evidence="14" id="KW-0965">Cell junction</keyword>
<dbReference type="InterPro" id="IPR041390">
    <property type="entry name" value="FADK_N"/>
</dbReference>
<dbReference type="InterPro" id="IPR014352">
    <property type="entry name" value="FERM/acyl-CoA-bd_prot_sf"/>
</dbReference>
<dbReference type="GO" id="GO:0004715">
    <property type="term" value="F:non-membrane spanning protein tyrosine kinase activity"/>
    <property type="evidence" value="ECO:0007669"/>
    <property type="project" value="UniProtKB-EC"/>
</dbReference>
<dbReference type="GO" id="GO:0007172">
    <property type="term" value="P:signal complex assembly"/>
    <property type="evidence" value="ECO:0007669"/>
    <property type="project" value="InterPro"/>
</dbReference>
<dbReference type="CDD" id="cd14473">
    <property type="entry name" value="FERM_B-lobe"/>
    <property type="match status" value="1"/>
</dbReference>
<feature type="binding site" evidence="25">
    <location>
        <position position="483"/>
    </location>
    <ligand>
        <name>ATP</name>
        <dbReference type="ChEBI" id="CHEBI:30616"/>
    </ligand>
</feature>
<feature type="compositionally biased region" description="Basic and acidic residues" evidence="26">
    <location>
        <begin position="714"/>
        <end position="726"/>
    </location>
</feature>
<dbReference type="PROSITE" id="PS50011">
    <property type="entry name" value="PROTEIN_KINASE_DOM"/>
    <property type="match status" value="1"/>
</dbReference>
<dbReference type="GO" id="GO:0005524">
    <property type="term" value="F:ATP binding"/>
    <property type="evidence" value="ECO:0007669"/>
    <property type="project" value="UniProtKB-UniRule"/>
</dbReference>
<evidence type="ECO:0000256" key="26">
    <source>
        <dbReference type="SAM" id="MobiDB-lite"/>
    </source>
</evidence>
<dbReference type="GO" id="GO:0030154">
    <property type="term" value="P:cell differentiation"/>
    <property type="evidence" value="ECO:0007669"/>
    <property type="project" value="UniProtKB-ARBA"/>
</dbReference>
<feature type="region of interest" description="Disordered" evidence="26">
    <location>
        <begin position="714"/>
        <end position="763"/>
    </location>
</feature>
<evidence type="ECO:0000256" key="9">
    <source>
        <dbReference type="ARBA" id="ARBA00022553"/>
    </source>
</evidence>
<dbReference type="FunFam" id="1.20.80.10:FF:000004">
    <property type="entry name" value="Protein-tyrosine kinase 2-beta isoform 1"/>
    <property type="match status" value="1"/>
</dbReference>
<dbReference type="GO" id="GO:0045595">
    <property type="term" value="P:regulation of cell differentiation"/>
    <property type="evidence" value="ECO:0007669"/>
    <property type="project" value="UniProtKB-ARBA"/>
</dbReference>
<dbReference type="InterPro" id="IPR017441">
    <property type="entry name" value="Protein_kinase_ATP_BS"/>
</dbReference>
<evidence type="ECO:0000256" key="25">
    <source>
        <dbReference type="PROSITE-ProRule" id="PRU10141"/>
    </source>
</evidence>
<keyword evidence="11 25" id="KW-0547">Nucleotide-binding</keyword>
<evidence type="ECO:0000259" key="27">
    <source>
        <dbReference type="PROSITE" id="PS50011"/>
    </source>
</evidence>
<dbReference type="InterPro" id="IPR019748">
    <property type="entry name" value="FERM_central"/>
</dbReference>
<evidence type="ECO:0000256" key="22">
    <source>
        <dbReference type="ARBA" id="ARBA00051245"/>
    </source>
</evidence>